<reference evidence="3" key="2">
    <citation type="submission" date="2021-09" db="EMBL/GenBank/DDBJ databases">
        <authorList>
            <person name="Gilroy R."/>
        </authorList>
    </citation>
    <scope>NUCLEOTIDE SEQUENCE</scope>
    <source>
        <strain evidence="3">ChiGjej2B2-7701</strain>
    </source>
</reference>
<proteinExistence type="predicted"/>
<sequence>MANTPNITTERMIALGIRLLEALTAAPQQTLDINDAAHALGVPAQDIPSIVSTLGALSDRSSGARAALSLEGNAIRLVGDSALIMPLRLSVEEGMVLSHVLDVLNIDDATRERVQRSLMPLDETPSAEGLAEPSRYGQWFTRIGEALEDGVRCTMSYRSLTQESPTERLIDPIALQEEADAVYLIAWDINKDAERRYRLDRIDRFEFTDDSVSPHDAVHRTTAESLRTTGNRARLKMEDGYLAQLDWAGIGEVVSDGKGTSLCTVFYSSEPWLFDQILAAGGACTIVEPQGVRDRFVAYARSLLIA</sequence>
<dbReference type="PANTHER" id="PTHR34580:SF3">
    <property type="entry name" value="PROTEIN PAFB"/>
    <property type="match status" value="1"/>
</dbReference>
<dbReference type="InterPro" id="IPR057727">
    <property type="entry name" value="WCX_dom"/>
</dbReference>
<evidence type="ECO:0000313" key="4">
    <source>
        <dbReference type="Proteomes" id="UP000746751"/>
    </source>
</evidence>
<name>A0A921IR94_9ACTN</name>
<dbReference type="PANTHER" id="PTHR34580">
    <property type="match status" value="1"/>
</dbReference>
<protein>
    <submittedName>
        <fullName evidence="3">WYL domain-containing protein</fullName>
    </submittedName>
</protein>
<dbReference type="InterPro" id="IPR051534">
    <property type="entry name" value="CBASS_pafABC_assoc_protein"/>
</dbReference>
<dbReference type="Pfam" id="PF13280">
    <property type="entry name" value="WYL"/>
    <property type="match status" value="1"/>
</dbReference>
<dbReference type="PROSITE" id="PS52050">
    <property type="entry name" value="WYL"/>
    <property type="match status" value="1"/>
</dbReference>
<dbReference type="Pfam" id="PF25583">
    <property type="entry name" value="WCX"/>
    <property type="match status" value="1"/>
</dbReference>
<evidence type="ECO:0000259" key="1">
    <source>
        <dbReference type="Pfam" id="PF13280"/>
    </source>
</evidence>
<accession>A0A921IR94</accession>
<reference evidence="3" key="1">
    <citation type="journal article" date="2021" name="PeerJ">
        <title>Extensive microbial diversity within the chicken gut microbiome revealed by metagenomics and culture.</title>
        <authorList>
            <person name="Gilroy R."/>
            <person name="Ravi A."/>
            <person name="Getino M."/>
            <person name="Pursley I."/>
            <person name="Horton D.L."/>
            <person name="Alikhan N.F."/>
            <person name="Baker D."/>
            <person name="Gharbi K."/>
            <person name="Hall N."/>
            <person name="Watson M."/>
            <person name="Adriaenssens E.M."/>
            <person name="Foster-Nyarko E."/>
            <person name="Jarju S."/>
            <person name="Secka A."/>
            <person name="Antonio M."/>
            <person name="Oren A."/>
            <person name="Chaudhuri R.R."/>
            <person name="La Ragione R."/>
            <person name="Hildebrand F."/>
            <person name="Pallen M.J."/>
        </authorList>
    </citation>
    <scope>NUCLEOTIDE SEQUENCE</scope>
    <source>
        <strain evidence="3">ChiGjej2B2-7701</strain>
    </source>
</reference>
<dbReference type="EMBL" id="DYVF01000069">
    <property type="protein sequence ID" value="HJG31934.1"/>
    <property type="molecule type" value="Genomic_DNA"/>
</dbReference>
<dbReference type="Proteomes" id="UP000746751">
    <property type="component" value="Unassembled WGS sequence"/>
</dbReference>
<comment type="caution">
    <text evidence="3">The sequence shown here is derived from an EMBL/GenBank/DDBJ whole genome shotgun (WGS) entry which is preliminary data.</text>
</comment>
<evidence type="ECO:0000259" key="2">
    <source>
        <dbReference type="Pfam" id="PF25583"/>
    </source>
</evidence>
<feature type="domain" description="WCX" evidence="2">
    <location>
        <begin position="251"/>
        <end position="304"/>
    </location>
</feature>
<evidence type="ECO:0000313" key="3">
    <source>
        <dbReference type="EMBL" id="HJG31934.1"/>
    </source>
</evidence>
<organism evidence="3 4">
    <name type="scientific">Collinsella ihumii</name>
    <dbReference type="NCBI Taxonomy" id="1720204"/>
    <lineage>
        <taxon>Bacteria</taxon>
        <taxon>Bacillati</taxon>
        <taxon>Actinomycetota</taxon>
        <taxon>Coriobacteriia</taxon>
        <taxon>Coriobacteriales</taxon>
        <taxon>Coriobacteriaceae</taxon>
        <taxon>Collinsella</taxon>
    </lineage>
</organism>
<feature type="domain" description="WYL" evidence="1">
    <location>
        <begin position="140"/>
        <end position="205"/>
    </location>
</feature>
<dbReference type="InterPro" id="IPR026881">
    <property type="entry name" value="WYL_dom"/>
</dbReference>
<gene>
    <name evidence="3" type="ORF">K8U80_11165</name>
</gene>
<dbReference type="AlphaFoldDB" id="A0A921IR94"/>